<dbReference type="STRING" id="1090615.SAMN04515671_1100"/>
<reference evidence="2 3" key="1">
    <citation type="submission" date="2016-10" db="EMBL/GenBank/DDBJ databases">
        <authorList>
            <person name="de Groot N.N."/>
        </authorList>
    </citation>
    <scope>NUCLEOTIDE SEQUENCE [LARGE SCALE GENOMIC DNA]</scope>
    <source>
        <strain evidence="3">P4-7,KCTC 19426,CECT 7604</strain>
    </source>
</reference>
<keyword evidence="3" id="KW-1185">Reference proteome</keyword>
<name>A0A1H0JZQ0_9ACTN</name>
<accession>A0A1H0JZQ0</accession>
<gene>
    <name evidence="2" type="ORF">SAMN04515671_1100</name>
</gene>
<dbReference type="Proteomes" id="UP000198741">
    <property type="component" value="Chromosome I"/>
</dbReference>
<evidence type="ECO:0000313" key="3">
    <source>
        <dbReference type="Proteomes" id="UP000198741"/>
    </source>
</evidence>
<organism evidence="2 3">
    <name type="scientific">Nakamurella panacisegetis</name>
    <dbReference type="NCBI Taxonomy" id="1090615"/>
    <lineage>
        <taxon>Bacteria</taxon>
        <taxon>Bacillati</taxon>
        <taxon>Actinomycetota</taxon>
        <taxon>Actinomycetes</taxon>
        <taxon>Nakamurellales</taxon>
        <taxon>Nakamurellaceae</taxon>
        <taxon>Nakamurella</taxon>
    </lineage>
</organism>
<evidence type="ECO:0000256" key="1">
    <source>
        <dbReference type="SAM" id="MobiDB-lite"/>
    </source>
</evidence>
<proteinExistence type="predicted"/>
<sequence>MTARFRLFCDQCQTVTEFEPTDQPRLSICSRCGHGRVSPARTPRAPRSSWLEMSQPPGDR</sequence>
<feature type="region of interest" description="Disordered" evidence="1">
    <location>
        <begin position="33"/>
        <end position="60"/>
    </location>
</feature>
<protein>
    <submittedName>
        <fullName evidence="2">Uncharacterized protein</fullName>
    </submittedName>
</protein>
<evidence type="ECO:0000313" key="2">
    <source>
        <dbReference type="EMBL" id="SDO48891.1"/>
    </source>
</evidence>
<dbReference type="EMBL" id="LT629710">
    <property type="protein sequence ID" value="SDO48891.1"/>
    <property type="molecule type" value="Genomic_DNA"/>
</dbReference>
<dbReference type="AlphaFoldDB" id="A0A1H0JZQ0"/>